<dbReference type="OrthoDB" id="306263at2157"/>
<sequence length="402" mass="41122">MDRSYWRTVSLVTTWQIAASICYYTIFAATPFFRDAFGLSRFAVGIVVTTLTLGYAVFLLPLGALTDRFGERLTLTVGLVGLATGTLLVAGAPTYALLLAAVFVLGSMYGTAMPGTNKAVFDNVDPGRRNLAMGIKQVGVTGGSGISALLITGLAGVLFWRAGFLIAAGVGSVVAGGFYLLYSSDSTGETAGFPDFGALLSNRPYLLLTTAGLFLGAALFTTTGYTVLYVEESIGASVAFGGIVLALVQLFGSVGRVLTGWLSDVLPGEPRVRIGLVLLAQSLGSAVMFAVVASTTTELGAAAAFAALGFFVLGYTGVYYSVMATLVRADEMGGATAGGQLALTSGALVAPPAFGSLADAVGYRAAWLFLAAVVTVAAGLLVQVVRTQPSVANPAAADASEK</sequence>
<dbReference type="InterPro" id="IPR052952">
    <property type="entry name" value="MFS-Transporter"/>
</dbReference>
<dbReference type="EMBL" id="FOFD01000004">
    <property type="protein sequence ID" value="SER12446.1"/>
    <property type="molecule type" value="Genomic_DNA"/>
</dbReference>
<dbReference type="SUPFAM" id="SSF103473">
    <property type="entry name" value="MFS general substrate transporter"/>
    <property type="match status" value="1"/>
</dbReference>
<dbReference type="InterPro" id="IPR036259">
    <property type="entry name" value="MFS_trans_sf"/>
</dbReference>
<feature type="transmembrane region" description="Helical" evidence="1">
    <location>
        <begin position="334"/>
        <end position="354"/>
    </location>
</feature>
<keyword evidence="1" id="KW-0472">Membrane</keyword>
<dbReference type="PANTHER" id="PTHR23527:SF1">
    <property type="entry name" value="BLL3282 PROTEIN"/>
    <property type="match status" value="1"/>
</dbReference>
<feature type="transmembrane region" description="Helical" evidence="1">
    <location>
        <begin position="39"/>
        <end position="61"/>
    </location>
</feature>
<protein>
    <submittedName>
        <fullName evidence="3">Predicted arabinose efflux permease, MFS family</fullName>
    </submittedName>
</protein>
<dbReference type="RefSeq" id="WP_090618553.1">
    <property type="nucleotide sequence ID" value="NZ_FOFD01000004.1"/>
</dbReference>
<keyword evidence="1" id="KW-0812">Transmembrane</keyword>
<evidence type="ECO:0000256" key="1">
    <source>
        <dbReference type="SAM" id="Phobius"/>
    </source>
</evidence>
<evidence type="ECO:0000313" key="4">
    <source>
        <dbReference type="Proteomes" id="UP000199114"/>
    </source>
</evidence>
<feature type="domain" description="Major facilitator superfamily (MFS) profile" evidence="2">
    <location>
        <begin position="1"/>
        <end position="389"/>
    </location>
</feature>
<organism evidence="3 4">
    <name type="scientific">Natrinema salaciae</name>
    <dbReference type="NCBI Taxonomy" id="1186196"/>
    <lineage>
        <taxon>Archaea</taxon>
        <taxon>Methanobacteriati</taxon>
        <taxon>Methanobacteriota</taxon>
        <taxon>Stenosarchaea group</taxon>
        <taxon>Halobacteria</taxon>
        <taxon>Halobacteriales</taxon>
        <taxon>Natrialbaceae</taxon>
        <taxon>Natrinema</taxon>
    </lineage>
</organism>
<dbReference type="PANTHER" id="PTHR23527">
    <property type="entry name" value="BLL3282 PROTEIN"/>
    <property type="match status" value="1"/>
</dbReference>
<gene>
    <name evidence="3" type="ORF">SAMN04489841_3012</name>
</gene>
<dbReference type="STRING" id="1186196.SAMN04489841_3012"/>
<dbReference type="Gene3D" id="1.20.1250.20">
    <property type="entry name" value="MFS general substrate transporter like domains"/>
    <property type="match status" value="2"/>
</dbReference>
<feature type="transmembrane region" description="Helical" evidence="1">
    <location>
        <begin position="274"/>
        <end position="293"/>
    </location>
</feature>
<accession>A0A1H9LLY7</accession>
<dbReference type="InterPro" id="IPR020846">
    <property type="entry name" value="MFS_dom"/>
</dbReference>
<evidence type="ECO:0000259" key="2">
    <source>
        <dbReference type="PROSITE" id="PS50850"/>
    </source>
</evidence>
<keyword evidence="1" id="KW-1133">Transmembrane helix</keyword>
<dbReference type="Pfam" id="PF07690">
    <property type="entry name" value="MFS_1"/>
    <property type="match status" value="1"/>
</dbReference>
<feature type="transmembrane region" description="Helical" evidence="1">
    <location>
        <begin position="164"/>
        <end position="184"/>
    </location>
</feature>
<dbReference type="GO" id="GO:0022857">
    <property type="term" value="F:transmembrane transporter activity"/>
    <property type="evidence" value="ECO:0007669"/>
    <property type="project" value="InterPro"/>
</dbReference>
<dbReference type="Proteomes" id="UP000199114">
    <property type="component" value="Unassembled WGS sequence"/>
</dbReference>
<feature type="transmembrane region" description="Helical" evidence="1">
    <location>
        <begin position="366"/>
        <end position="385"/>
    </location>
</feature>
<evidence type="ECO:0000313" key="3">
    <source>
        <dbReference type="EMBL" id="SER12446.1"/>
    </source>
</evidence>
<feature type="transmembrane region" description="Helical" evidence="1">
    <location>
        <begin position="234"/>
        <end position="254"/>
    </location>
</feature>
<dbReference type="InterPro" id="IPR011701">
    <property type="entry name" value="MFS"/>
</dbReference>
<proteinExistence type="predicted"/>
<name>A0A1H9LLY7_9EURY</name>
<keyword evidence="4" id="KW-1185">Reference proteome</keyword>
<reference evidence="4" key="1">
    <citation type="submission" date="2016-10" db="EMBL/GenBank/DDBJ databases">
        <authorList>
            <person name="Varghese N."/>
            <person name="Submissions S."/>
        </authorList>
    </citation>
    <scope>NUCLEOTIDE SEQUENCE [LARGE SCALE GENOMIC DNA]</scope>
    <source>
        <strain evidence="4">DSM 25055</strain>
    </source>
</reference>
<feature type="transmembrane region" description="Helical" evidence="1">
    <location>
        <begin position="205"/>
        <end position="228"/>
    </location>
</feature>
<feature type="transmembrane region" description="Helical" evidence="1">
    <location>
        <begin position="73"/>
        <end position="90"/>
    </location>
</feature>
<dbReference type="AlphaFoldDB" id="A0A1H9LLY7"/>
<feature type="transmembrane region" description="Helical" evidence="1">
    <location>
        <begin position="299"/>
        <end position="322"/>
    </location>
</feature>
<feature type="transmembrane region" description="Helical" evidence="1">
    <location>
        <begin position="138"/>
        <end position="158"/>
    </location>
</feature>
<dbReference type="PROSITE" id="PS50850">
    <property type="entry name" value="MFS"/>
    <property type="match status" value="1"/>
</dbReference>
<feature type="transmembrane region" description="Helical" evidence="1">
    <location>
        <begin position="12"/>
        <end position="33"/>
    </location>
</feature>